<dbReference type="SUPFAM" id="SSF52540">
    <property type="entry name" value="P-loop containing nucleoside triphosphate hydrolases"/>
    <property type="match status" value="1"/>
</dbReference>
<reference evidence="2 3" key="1">
    <citation type="journal article" date="2014" name="Genome Biol. Evol.">
        <title>The genome of the myxosporean Thelohanellus kitauei shows adaptations to nutrient acquisition within its fish host.</title>
        <authorList>
            <person name="Yang Y."/>
            <person name="Xiong J."/>
            <person name="Zhou Z."/>
            <person name="Huo F."/>
            <person name="Miao W."/>
            <person name="Ran C."/>
            <person name="Liu Y."/>
            <person name="Zhang J."/>
            <person name="Feng J."/>
            <person name="Wang M."/>
            <person name="Wang M."/>
            <person name="Wang L."/>
            <person name="Yao B."/>
        </authorList>
    </citation>
    <scope>NUCLEOTIDE SEQUENCE [LARGE SCALE GENOMIC DNA]</scope>
    <source>
        <strain evidence="2">Wuqing</strain>
    </source>
</reference>
<organism evidence="2 3">
    <name type="scientific">Thelohanellus kitauei</name>
    <name type="common">Myxosporean</name>
    <dbReference type="NCBI Taxonomy" id="669202"/>
    <lineage>
        <taxon>Eukaryota</taxon>
        <taxon>Metazoa</taxon>
        <taxon>Cnidaria</taxon>
        <taxon>Myxozoa</taxon>
        <taxon>Myxosporea</taxon>
        <taxon>Bivalvulida</taxon>
        <taxon>Platysporina</taxon>
        <taxon>Myxobolidae</taxon>
        <taxon>Thelohanellus</taxon>
    </lineage>
</organism>
<evidence type="ECO:0000313" key="2">
    <source>
        <dbReference type="EMBL" id="KII73949.1"/>
    </source>
</evidence>
<comment type="caution">
    <text evidence="2">The sequence shown here is derived from an EMBL/GenBank/DDBJ whole genome shotgun (WGS) entry which is preliminary data.</text>
</comment>
<dbReference type="AlphaFoldDB" id="A0A0C2J803"/>
<evidence type="ECO:0000313" key="3">
    <source>
        <dbReference type="Proteomes" id="UP000031668"/>
    </source>
</evidence>
<dbReference type="Pfam" id="PF20720">
    <property type="entry name" value="nSTAND3"/>
    <property type="match status" value="1"/>
</dbReference>
<proteinExistence type="predicted"/>
<dbReference type="EMBL" id="JWZT01000587">
    <property type="protein sequence ID" value="KII73949.1"/>
    <property type="molecule type" value="Genomic_DNA"/>
</dbReference>
<protein>
    <recommendedName>
        <fullName evidence="1">Novel STAND NTPase 3 domain-containing protein</fullName>
    </recommendedName>
</protein>
<dbReference type="InterPro" id="IPR027417">
    <property type="entry name" value="P-loop_NTPase"/>
</dbReference>
<dbReference type="Pfam" id="PF13289">
    <property type="entry name" value="SIR2_2"/>
    <property type="match status" value="1"/>
</dbReference>
<keyword evidence="3" id="KW-1185">Reference proteome</keyword>
<sequence>MLKGFDITKAKTKVVDIELLKRRISTGKAIAFTGAGFSFGTRNFLDSVPPMAGELAKKLSLLSNLEESEDLMFAADVAVEYVDSMLVLDLLKDNYTITSVSSSHEEICKLPWRKFFTTNYDNSIELACLNVGKRIESVDLSYRPTNYIKKNNICLHINGKVEGAEPEHLVSRIKLSDSSYLSPDSFVNSDWYYHFKKDLESASAIVFMGYSMYDMDVKKFLFENPELQEKTYFVVRDGADFKEIFTLRKYGQVLSIGIDGFSALVKGIQKQSDEDGVIFTESLVKYEVFDTQPEFRDIDSERLFLYGDYEIEKLHDSIRRIEAIPYFIKRDITPICLENIRKNNNIIITGDLGNGKSIVLEMLAYELTVNGYHTYVLRNNDGDYISDLDQISRHQDTAVVVVDNCSNYPSLIKHIFEIKADNLIYIFADRNSNNIKANIALDFIEHNIDLLSSKEIESAVKIIDNLSTWHKFSALSLERKKKLVYEKYSSQLSLLLLGLINSPNIKTKIKQQTDLIYSNPDHKKSVFCICICEVANVEPTSSLVSEISGTNAIYNISLRNSAPFNQLFKVNGTTIKSKSSILSLSLLNSTFSDIYVRDTLLEIVERTDSIKDQDLEIKKIFKSLLRFHVVERILPQNQSALDRYYEQLKFRCTWLMDSPHYWVQYAMCRLSFSDYSRAQNYLTNAYQKAETKNGTYHTDNIDTQQARLYLNQCLDHSNSSESFKFFDKAHALLEKLPNEGRKFRQVLLYKKVFDSKYQIFSRKNKVDFEQACKRMLEQTKSDDGHSLNTNMARFITSAEEVLSEIINTIMLERK</sequence>
<gene>
    <name evidence="2" type="ORF">RF11_03252</name>
</gene>
<dbReference type="InterPro" id="IPR049050">
    <property type="entry name" value="nSTAND3"/>
</dbReference>
<evidence type="ECO:0000259" key="1">
    <source>
        <dbReference type="Pfam" id="PF20720"/>
    </source>
</evidence>
<name>A0A0C2J803_THEKT</name>
<accession>A0A0C2J803</accession>
<feature type="domain" description="Novel STAND NTPase 3" evidence="1">
    <location>
        <begin position="329"/>
        <end position="414"/>
    </location>
</feature>
<dbReference type="Proteomes" id="UP000031668">
    <property type="component" value="Unassembled WGS sequence"/>
</dbReference>